<dbReference type="InterPro" id="IPR052906">
    <property type="entry name" value="Type_IV_Methyl-Rstrct_Enzyme"/>
</dbReference>
<gene>
    <name evidence="3" type="ORF">BDZ31_001449</name>
</gene>
<reference evidence="3 4" key="1">
    <citation type="submission" date="2020-08" db="EMBL/GenBank/DDBJ databases">
        <title>Genomic Encyclopedia of Archaeal and Bacterial Type Strains, Phase II (KMG-II): from individual species to whole genera.</title>
        <authorList>
            <person name="Goeker M."/>
        </authorList>
    </citation>
    <scope>NUCLEOTIDE SEQUENCE [LARGE SCALE GENOMIC DNA]</scope>
    <source>
        <strain evidence="3 4">DSM 23288</strain>
    </source>
</reference>
<feature type="domain" description="Restriction endonuclease type IV Mrr" evidence="1">
    <location>
        <begin position="162"/>
        <end position="281"/>
    </location>
</feature>
<comment type="caution">
    <text evidence="3">The sequence shown here is derived from an EMBL/GenBank/DDBJ whole genome shotgun (WGS) entry which is preliminary data.</text>
</comment>
<organism evidence="3 4">
    <name type="scientific">Conexibacter arvalis</name>
    <dbReference type="NCBI Taxonomy" id="912552"/>
    <lineage>
        <taxon>Bacteria</taxon>
        <taxon>Bacillati</taxon>
        <taxon>Actinomycetota</taxon>
        <taxon>Thermoleophilia</taxon>
        <taxon>Solirubrobacterales</taxon>
        <taxon>Conexibacteraceae</taxon>
        <taxon>Conexibacter</taxon>
    </lineage>
</organism>
<evidence type="ECO:0000259" key="1">
    <source>
        <dbReference type="Pfam" id="PF04471"/>
    </source>
</evidence>
<dbReference type="PANTHER" id="PTHR30015:SF7">
    <property type="entry name" value="TYPE IV METHYL-DIRECTED RESTRICTION ENZYME ECOKMRR"/>
    <property type="match status" value="1"/>
</dbReference>
<evidence type="ECO:0000313" key="3">
    <source>
        <dbReference type="EMBL" id="MBB4661876.1"/>
    </source>
</evidence>
<dbReference type="Proteomes" id="UP000585272">
    <property type="component" value="Unassembled WGS sequence"/>
</dbReference>
<dbReference type="InterPro" id="IPR025745">
    <property type="entry name" value="Mrr-like_N_dom"/>
</dbReference>
<name>A0A840IAL5_9ACTN</name>
<dbReference type="Pfam" id="PF14338">
    <property type="entry name" value="Mrr_N"/>
    <property type="match status" value="1"/>
</dbReference>
<dbReference type="Gene3D" id="3.40.1350.10">
    <property type="match status" value="1"/>
</dbReference>
<feature type="domain" description="Restriction system protein Mrr-like N-terminal" evidence="2">
    <location>
        <begin position="6"/>
        <end position="90"/>
    </location>
</feature>
<dbReference type="InterPro" id="IPR011335">
    <property type="entry name" value="Restrct_endonuc-II-like"/>
</dbReference>
<dbReference type="EMBL" id="JACHNU010000001">
    <property type="protein sequence ID" value="MBB4661876.1"/>
    <property type="molecule type" value="Genomic_DNA"/>
</dbReference>
<evidence type="ECO:0000259" key="2">
    <source>
        <dbReference type="Pfam" id="PF14338"/>
    </source>
</evidence>
<dbReference type="PANTHER" id="PTHR30015">
    <property type="entry name" value="MRR RESTRICTION SYSTEM PROTEIN"/>
    <property type="match status" value="1"/>
</dbReference>
<dbReference type="GO" id="GO:0003677">
    <property type="term" value="F:DNA binding"/>
    <property type="evidence" value="ECO:0007669"/>
    <property type="project" value="InterPro"/>
</dbReference>
<sequence>MAVPDFQTIMRPLLVALDDGDEHAVASIRARLAREFNLTEHDLAEELPSGRAKTFANRVGWATTYLYRCRLIERPRRSVYRIADRGREVLIAEPVRIDLRVLSQFPEFHDFRRPRTDSTKPLGDGKVEAADLDATPEERVSGAYRELRSALAEDLLDRILDQTPVFFEQLVLDVLHAMGYGGSRADAAERLGGTGDEGVDGVIREDRLGLDVIYVQAKRWSRERTVKRPDIQQFVGALHGKHAAKGVFITTSSFSRGATDYAASVNSRVILIDGKELAQLMIDYDVGVFVAERFELKKVDSDYFSPDDDGAA</sequence>
<accession>A0A840IAL5</accession>
<proteinExistence type="predicted"/>
<keyword evidence="4" id="KW-1185">Reference proteome</keyword>
<dbReference type="GO" id="GO:0015666">
    <property type="term" value="F:restriction endodeoxyribonuclease activity"/>
    <property type="evidence" value="ECO:0007669"/>
    <property type="project" value="TreeGrafter"/>
</dbReference>
<dbReference type="InterPro" id="IPR007560">
    <property type="entry name" value="Restrct_endonuc_IV_Mrr"/>
</dbReference>
<dbReference type="SUPFAM" id="SSF52980">
    <property type="entry name" value="Restriction endonuclease-like"/>
    <property type="match status" value="1"/>
</dbReference>
<dbReference type="Pfam" id="PF04471">
    <property type="entry name" value="Mrr_cat"/>
    <property type="match status" value="1"/>
</dbReference>
<dbReference type="GO" id="GO:0009307">
    <property type="term" value="P:DNA restriction-modification system"/>
    <property type="evidence" value="ECO:0007669"/>
    <property type="project" value="InterPro"/>
</dbReference>
<evidence type="ECO:0000313" key="4">
    <source>
        <dbReference type="Proteomes" id="UP000585272"/>
    </source>
</evidence>
<dbReference type="AlphaFoldDB" id="A0A840IAL5"/>
<dbReference type="RefSeq" id="WP_183340412.1">
    <property type="nucleotide sequence ID" value="NZ_JACHNU010000001.1"/>
</dbReference>
<protein>
    <submittedName>
        <fullName evidence="3">Restriction system protein</fullName>
    </submittedName>
</protein>
<dbReference type="InterPro" id="IPR011856">
    <property type="entry name" value="tRNA_endonuc-like_dom_sf"/>
</dbReference>